<gene>
    <name evidence="1" type="ORF">LUCI_0441</name>
</gene>
<sequence length="78" mass="9064">MRRATFIRILAGIKLVSNNVSIVENFNNKALVTIRVPEIVGESPKQFRSLKKVLSYCSYYSIRPDDDELVITLEFEWQ</sequence>
<proteinExistence type="predicted"/>
<dbReference type="OrthoDB" id="1684326at2"/>
<name>A0A498R1C3_9FIRM</name>
<reference evidence="1 2" key="1">
    <citation type="submission" date="2018-06" db="EMBL/GenBank/DDBJ databases">
        <authorList>
            <person name="Strepis N."/>
        </authorList>
    </citation>
    <scope>NUCLEOTIDE SEQUENCE [LARGE SCALE GENOMIC DNA]</scope>
    <source>
        <strain evidence="1">LUCI</strain>
    </source>
</reference>
<evidence type="ECO:0000313" key="1">
    <source>
        <dbReference type="EMBL" id="VBB05234.1"/>
    </source>
</evidence>
<dbReference type="EMBL" id="UPPP01000054">
    <property type="protein sequence ID" value="VBB05234.1"/>
    <property type="molecule type" value="Genomic_DNA"/>
</dbReference>
<keyword evidence="2" id="KW-1185">Reference proteome</keyword>
<dbReference type="RefSeq" id="WP_122626235.1">
    <property type="nucleotide sequence ID" value="NZ_UPPP01000054.1"/>
</dbReference>
<dbReference type="Proteomes" id="UP000277811">
    <property type="component" value="Unassembled WGS sequence"/>
</dbReference>
<protein>
    <submittedName>
        <fullName evidence="1">Uncharacterized protein</fullName>
    </submittedName>
</protein>
<accession>A0A498R1C3</accession>
<organism evidence="1 2">
    <name type="scientific">Lucifera butyrica</name>
    <dbReference type="NCBI Taxonomy" id="1351585"/>
    <lineage>
        <taxon>Bacteria</taxon>
        <taxon>Bacillati</taxon>
        <taxon>Bacillota</taxon>
        <taxon>Negativicutes</taxon>
        <taxon>Veillonellales</taxon>
        <taxon>Veillonellaceae</taxon>
        <taxon>Lucifera</taxon>
    </lineage>
</organism>
<evidence type="ECO:0000313" key="2">
    <source>
        <dbReference type="Proteomes" id="UP000277811"/>
    </source>
</evidence>
<dbReference type="AlphaFoldDB" id="A0A498R1C3"/>